<dbReference type="InterPro" id="IPR014743">
    <property type="entry name" value="Cl-channel_core"/>
</dbReference>
<dbReference type="OrthoDB" id="420641at2759"/>
<comment type="caution">
    <text evidence="2">The sequence shown here is derived from an EMBL/GenBank/DDBJ whole genome shotgun (WGS) entry which is preliminary data.</text>
</comment>
<gene>
    <name evidence="2" type="ORF">AK812_SmicGene1073</name>
</gene>
<accession>A0A1Q9F506</accession>
<name>A0A1Q9F506_SYMMI</name>
<evidence type="ECO:0000256" key="1">
    <source>
        <dbReference type="SAM" id="Phobius"/>
    </source>
</evidence>
<keyword evidence="1" id="KW-1133">Transmembrane helix</keyword>
<dbReference type="EMBL" id="LSRX01000011">
    <property type="protein sequence ID" value="OLQ14760.1"/>
    <property type="molecule type" value="Genomic_DNA"/>
</dbReference>
<dbReference type="Proteomes" id="UP000186817">
    <property type="component" value="Unassembled WGS sequence"/>
</dbReference>
<dbReference type="Gene3D" id="1.10.3080.10">
    <property type="entry name" value="Clc chloride channel"/>
    <property type="match status" value="1"/>
</dbReference>
<organism evidence="2 3">
    <name type="scientific">Symbiodinium microadriaticum</name>
    <name type="common">Dinoflagellate</name>
    <name type="synonym">Zooxanthella microadriatica</name>
    <dbReference type="NCBI Taxonomy" id="2951"/>
    <lineage>
        <taxon>Eukaryota</taxon>
        <taxon>Sar</taxon>
        <taxon>Alveolata</taxon>
        <taxon>Dinophyceae</taxon>
        <taxon>Suessiales</taxon>
        <taxon>Symbiodiniaceae</taxon>
        <taxon>Symbiodinium</taxon>
    </lineage>
</organism>
<reference evidence="2 3" key="1">
    <citation type="submission" date="2016-02" db="EMBL/GenBank/DDBJ databases">
        <title>Genome analysis of coral dinoflagellate symbionts highlights evolutionary adaptations to a symbiotic lifestyle.</title>
        <authorList>
            <person name="Aranda M."/>
            <person name="Li Y."/>
            <person name="Liew Y.J."/>
            <person name="Baumgarten S."/>
            <person name="Simakov O."/>
            <person name="Wilson M."/>
            <person name="Piel J."/>
            <person name="Ashoor H."/>
            <person name="Bougouffa S."/>
            <person name="Bajic V.B."/>
            <person name="Ryu T."/>
            <person name="Ravasi T."/>
            <person name="Bayer T."/>
            <person name="Micklem G."/>
            <person name="Kim H."/>
            <person name="Bhak J."/>
            <person name="Lajeunesse T.C."/>
            <person name="Voolstra C.R."/>
        </authorList>
    </citation>
    <scope>NUCLEOTIDE SEQUENCE [LARGE SCALE GENOMIC DNA]</scope>
    <source>
        <strain evidence="2 3">CCMP2467</strain>
    </source>
</reference>
<sequence length="339" mass="37438">MATDLATMLDTVCVSVANSASSVRDAADVKRRAAADAGYEEEEGMHNSCLVVGASAFELRQWAHHGHVSFWLPLCEGRRTHYTQATLATLSRFVRYYGEACDVALATGVSMLMELLFEELPTLGNAFVFIRRRRGGITLYAMVNKDHAQEILERLRASMGPSWWMCSSSTAAAVWDTMVDPARLARSYTWATEKGLCERIVRFPNCQVKQYARPYTTDDERAACKASLVGCDEDPEGLRKIKKLAAQQINESVPSPTSVRPWGHVRFHITSADVHLMRKVAAEKAKTAAPIEFMTLLALSAAIPAGVVAPTMIIGGLLGRVYAHVLLPDWFIDLLMTKD</sequence>
<evidence type="ECO:0000313" key="3">
    <source>
        <dbReference type="Proteomes" id="UP000186817"/>
    </source>
</evidence>
<protein>
    <submittedName>
        <fullName evidence="2">Uncharacterized protein</fullName>
    </submittedName>
</protein>
<keyword evidence="1" id="KW-0812">Transmembrane</keyword>
<keyword evidence="3" id="KW-1185">Reference proteome</keyword>
<dbReference type="AlphaFoldDB" id="A0A1Q9F506"/>
<dbReference type="SUPFAM" id="SSF81340">
    <property type="entry name" value="Clc chloride channel"/>
    <property type="match status" value="1"/>
</dbReference>
<feature type="transmembrane region" description="Helical" evidence="1">
    <location>
        <begin position="293"/>
        <end position="318"/>
    </location>
</feature>
<evidence type="ECO:0000313" key="2">
    <source>
        <dbReference type="EMBL" id="OLQ14760.1"/>
    </source>
</evidence>
<keyword evidence="1" id="KW-0472">Membrane</keyword>
<proteinExistence type="predicted"/>